<gene>
    <name evidence="1" type="ORF">PW210_001488</name>
</gene>
<dbReference type="AlphaFoldDB" id="A0AAN3YU29"/>
<organism evidence="1 2">
    <name type="scientific">Proteus mirabilis</name>
    <dbReference type="NCBI Taxonomy" id="584"/>
    <lineage>
        <taxon>Bacteria</taxon>
        <taxon>Pseudomonadati</taxon>
        <taxon>Pseudomonadota</taxon>
        <taxon>Gammaproteobacteria</taxon>
        <taxon>Enterobacterales</taxon>
        <taxon>Morganellaceae</taxon>
        <taxon>Proteus</taxon>
    </lineage>
</organism>
<dbReference type="Proteomes" id="UP001171165">
    <property type="component" value="Unassembled WGS sequence"/>
</dbReference>
<dbReference type="RefSeq" id="WP_036970592.1">
    <property type="nucleotide sequence ID" value="NZ_CAXOIT010000022.1"/>
</dbReference>
<reference evidence="1" key="1">
    <citation type="submission" date="2023-06" db="EMBL/GenBank/DDBJ databases">
        <authorList>
            <consortium name="Clinical and Environmental Microbiology Branch: Whole genome sequencing antimicrobial resistance pathogens in the healthcare setting"/>
        </authorList>
    </citation>
    <scope>NUCLEOTIDE SEQUENCE</scope>
    <source>
        <strain evidence="1">Microbial</strain>
    </source>
</reference>
<name>A0AAN3YU29_PROMI</name>
<proteinExistence type="predicted"/>
<evidence type="ECO:0000313" key="1">
    <source>
        <dbReference type="EMBL" id="EKW9775682.1"/>
    </source>
</evidence>
<dbReference type="EMBL" id="ABKSPD020000004">
    <property type="protein sequence ID" value="EKW9775682.1"/>
    <property type="molecule type" value="Genomic_DNA"/>
</dbReference>
<protein>
    <submittedName>
        <fullName evidence="1">Uncharacterized protein</fullName>
    </submittedName>
</protein>
<accession>A0AAN3YU29</accession>
<evidence type="ECO:0000313" key="2">
    <source>
        <dbReference type="Proteomes" id="UP001171165"/>
    </source>
</evidence>
<comment type="caution">
    <text evidence="1">The sequence shown here is derived from an EMBL/GenBank/DDBJ whole genome shotgun (WGS) entry which is preliminary data.</text>
</comment>
<sequence length="144" mass="17465">MNNKLQEKLLLLRAKKYINRIRGIKNIAVNLDDYTQFQWHRDIYNKILRRSELPEYKIALPASQQDIYLYLQPKINIDKSSCYYMFFEGKVIISFYFADFYDFFLSHMLLNNTFDMNILSLNPDRVIDISEDEYDLNIYDIFRS</sequence>